<gene>
    <name evidence="1" type="ORF">D8674_018587</name>
</gene>
<evidence type="ECO:0000313" key="1">
    <source>
        <dbReference type="EMBL" id="KAB2610555.1"/>
    </source>
</evidence>
<accession>A0A5N5G583</accession>
<proteinExistence type="predicted"/>
<dbReference type="Proteomes" id="UP000327157">
    <property type="component" value="Chromosome 17"/>
</dbReference>
<keyword evidence="2" id="KW-1185">Reference proteome</keyword>
<comment type="caution">
    <text evidence="1">The sequence shown here is derived from an EMBL/GenBank/DDBJ whole genome shotgun (WGS) entry which is preliminary data.</text>
</comment>
<dbReference type="EMBL" id="SMOL01000487">
    <property type="protein sequence ID" value="KAB2610555.1"/>
    <property type="molecule type" value="Genomic_DNA"/>
</dbReference>
<dbReference type="AlphaFoldDB" id="A0A5N5G583"/>
<dbReference type="OrthoDB" id="1752352at2759"/>
<evidence type="ECO:0000313" key="2">
    <source>
        <dbReference type="Proteomes" id="UP000327157"/>
    </source>
</evidence>
<organism evidence="1 2">
    <name type="scientific">Pyrus ussuriensis x Pyrus communis</name>
    <dbReference type="NCBI Taxonomy" id="2448454"/>
    <lineage>
        <taxon>Eukaryota</taxon>
        <taxon>Viridiplantae</taxon>
        <taxon>Streptophyta</taxon>
        <taxon>Embryophyta</taxon>
        <taxon>Tracheophyta</taxon>
        <taxon>Spermatophyta</taxon>
        <taxon>Magnoliopsida</taxon>
        <taxon>eudicotyledons</taxon>
        <taxon>Gunneridae</taxon>
        <taxon>Pentapetalae</taxon>
        <taxon>rosids</taxon>
        <taxon>fabids</taxon>
        <taxon>Rosales</taxon>
        <taxon>Rosaceae</taxon>
        <taxon>Amygdaloideae</taxon>
        <taxon>Maleae</taxon>
        <taxon>Pyrus</taxon>
    </lineage>
</organism>
<sequence>MADNSNGAATPTNSIPNRAIPAMNPFSSMTIVTLPILKSCDLMGLAYEMNVNVAQTCDTLITYPTFEALLLTTKRRMAEQTAPIVETALVNAFMTARGHGGRLCGNGRAVSPSTRGDGAVN</sequence>
<reference evidence="1 2" key="1">
    <citation type="submission" date="2019-09" db="EMBL/GenBank/DDBJ databases">
        <authorList>
            <person name="Ou C."/>
        </authorList>
    </citation>
    <scope>NUCLEOTIDE SEQUENCE [LARGE SCALE GENOMIC DNA]</scope>
    <source>
        <strain evidence="1">S2</strain>
        <tissue evidence="1">Leaf</tissue>
    </source>
</reference>
<reference evidence="1 2" key="3">
    <citation type="submission" date="2019-11" db="EMBL/GenBank/DDBJ databases">
        <title>A de novo genome assembly of a pear dwarfing rootstock.</title>
        <authorList>
            <person name="Wang F."/>
            <person name="Wang J."/>
            <person name="Li S."/>
            <person name="Zhang Y."/>
            <person name="Fang M."/>
            <person name="Ma L."/>
            <person name="Zhao Y."/>
            <person name="Jiang S."/>
        </authorList>
    </citation>
    <scope>NUCLEOTIDE SEQUENCE [LARGE SCALE GENOMIC DNA]</scope>
    <source>
        <strain evidence="1">S2</strain>
        <tissue evidence="1">Leaf</tissue>
    </source>
</reference>
<name>A0A5N5G583_9ROSA</name>
<protein>
    <submittedName>
        <fullName evidence="1">Uncharacterized protein</fullName>
    </submittedName>
</protein>
<reference evidence="2" key="2">
    <citation type="submission" date="2019-10" db="EMBL/GenBank/DDBJ databases">
        <title>A de novo genome assembly of a pear dwarfing rootstock.</title>
        <authorList>
            <person name="Wang F."/>
            <person name="Wang J."/>
            <person name="Li S."/>
            <person name="Zhang Y."/>
            <person name="Fang M."/>
            <person name="Ma L."/>
            <person name="Zhao Y."/>
            <person name="Jiang S."/>
        </authorList>
    </citation>
    <scope>NUCLEOTIDE SEQUENCE [LARGE SCALE GENOMIC DNA]</scope>
</reference>